<feature type="region of interest" description="Disordered" evidence="8">
    <location>
        <begin position="562"/>
        <end position="586"/>
    </location>
</feature>
<reference evidence="10" key="1">
    <citation type="submission" date="2017-08" db="EMBL/GenBank/DDBJ databases">
        <authorList>
            <person name="Cuomo C."/>
            <person name="Billmyre B."/>
            <person name="Heitman J."/>
        </authorList>
    </citation>
    <scope>NUCLEOTIDE SEQUENCE</scope>
    <source>
        <strain evidence="10">CBS 12478</strain>
    </source>
</reference>
<keyword evidence="4" id="KW-0805">Transcription regulation</keyword>
<dbReference type="GO" id="GO:0000981">
    <property type="term" value="F:DNA-binding transcription factor activity, RNA polymerase II-specific"/>
    <property type="evidence" value="ECO:0007669"/>
    <property type="project" value="TreeGrafter"/>
</dbReference>
<accession>A0AAJ8MZ95</accession>
<keyword evidence="2" id="KW-0479">Metal-binding</keyword>
<feature type="compositionally biased region" description="Low complexity" evidence="8">
    <location>
        <begin position="92"/>
        <end position="103"/>
    </location>
</feature>
<keyword evidence="6" id="KW-0804">Transcription</keyword>
<dbReference type="SMART" id="SM00906">
    <property type="entry name" value="Fungal_trans"/>
    <property type="match status" value="1"/>
</dbReference>
<reference evidence="10" key="2">
    <citation type="submission" date="2024-01" db="EMBL/GenBank/DDBJ databases">
        <title>Comparative genomics of Cryptococcus and Kwoniella reveals pathogenesis evolution and contrasting modes of karyotype evolution via chromosome fusion or intercentromeric recombination.</title>
        <authorList>
            <person name="Coelho M.A."/>
            <person name="David-Palma M."/>
            <person name="Shea T."/>
            <person name="Bowers K."/>
            <person name="McGinley-Smith S."/>
            <person name="Mohammad A.W."/>
            <person name="Gnirke A."/>
            <person name="Yurkov A.M."/>
            <person name="Nowrousian M."/>
            <person name="Sun S."/>
            <person name="Cuomo C.A."/>
            <person name="Heitman J."/>
        </authorList>
    </citation>
    <scope>NUCLEOTIDE SEQUENCE</scope>
    <source>
        <strain evidence="10">CBS 12478</strain>
    </source>
</reference>
<dbReference type="CDD" id="cd12148">
    <property type="entry name" value="fungal_TF_MHR"/>
    <property type="match status" value="1"/>
</dbReference>
<feature type="compositionally biased region" description="Polar residues" evidence="8">
    <location>
        <begin position="44"/>
        <end position="65"/>
    </location>
</feature>
<dbReference type="KEGG" id="ksn:43589662"/>
<dbReference type="PANTHER" id="PTHR47782">
    <property type="entry name" value="ZN(II)2CYS6 TRANSCRIPTION FACTOR (EUROFUNG)-RELATED"/>
    <property type="match status" value="1"/>
</dbReference>
<evidence type="ECO:0000256" key="5">
    <source>
        <dbReference type="ARBA" id="ARBA00023125"/>
    </source>
</evidence>
<dbReference type="GO" id="GO:0043565">
    <property type="term" value="F:sequence-specific DNA binding"/>
    <property type="evidence" value="ECO:0007669"/>
    <property type="project" value="TreeGrafter"/>
</dbReference>
<dbReference type="InterPro" id="IPR052202">
    <property type="entry name" value="Yeast_MetPath_Reg"/>
</dbReference>
<dbReference type="AlphaFoldDB" id="A0AAJ8MZ95"/>
<evidence type="ECO:0000256" key="1">
    <source>
        <dbReference type="ARBA" id="ARBA00004123"/>
    </source>
</evidence>
<name>A0AAJ8MZ95_9TREE</name>
<keyword evidence="3" id="KW-0862">Zinc</keyword>
<dbReference type="RefSeq" id="XP_031860232.2">
    <property type="nucleotide sequence ID" value="XM_032005513.2"/>
</dbReference>
<keyword evidence="11" id="KW-1185">Reference proteome</keyword>
<evidence type="ECO:0000256" key="7">
    <source>
        <dbReference type="ARBA" id="ARBA00023242"/>
    </source>
</evidence>
<dbReference type="InterPro" id="IPR007219">
    <property type="entry name" value="XnlR_reg_dom"/>
</dbReference>
<feature type="compositionally biased region" description="Low complexity" evidence="8">
    <location>
        <begin position="69"/>
        <end position="80"/>
    </location>
</feature>
<evidence type="ECO:0000259" key="9">
    <source>
        <dbReference type="SMART" id="SM00906"/>
    </source>
</evidence>
<evidence type="ECO:0000313" key="10">
    <source>
        <dbReference type="EMBL" id="WWD20561.1"/>
    </source>
</evidence>
<keyword evidence="5" id="KW-0238">DNA-binding</keyword>
<feature type="compositionally biased region" description="Low complexity" evidence="8">
    <location>
        <begin position="562"/>
        <end position="582"/>
    </location>
</feature>
<feature type="region of interest" description="Disordered" evidence="8">
    <location>
        <begin position="32"/>
        <end position="108"/>
    </location>
</feature>
<evidence type="ECO:0000256" key="4">
    <source>
        <dbReference type="ARBA" id="ARBA00023015"/>
    </source>
</evidence>
<dbReference type="GO" id="GO:0045944">
    <property type="term" value="P:positive regulation of transcription by RNA polymerase II"/>
    <property type="evidence" value="ECO:0007669"/>
    <property type="project" value="TreeGrafter"/>
</dbReference>
<dbReference type="GO" id="GO:0008270">
    <property type="term" value="F:zinc ion binding"/>
    <property type="evidence" value="ECO:0007669"/>
    <property type="project" value="InterPro"/>
</dbReference>
<dbReference type="EMBL" id="CP144059">
    <property type="protein sequence ID" value="WWD20561.1"/>
    <property type="molecule type" value="Genomic_DNA"/>
</dbReference>
<gene>
    <name evidence="10" type="ORF">CI109_105037</name>
</gene>
<dbReference type="Proteomes" id="UP000322225">
    <property type="component" value="Chromosome 9"/>
</dbReference>
<evidence type="ECO:0000256" key="3">
    <source>
        <dbReference type="ARBA" id="ARBA00022833"/>
    </source>
</evidence>
<feature type="domain" description="Xylanolytic transcriptional activator regulatory" evidence="9">
    <location>
        <begin position="268"/>
        <end position="352"/>
    </location>
</feature>
<dbReference type="GO" id="GO:0005634">
    <property type="term" value="C:nucleus"/>
    <property type="evidence" value="ECO:0007669"/>
    <property type="project" value="UniProtKB-SubCell"/>
</dbReference>
<organism evidence="10 11">
    <name type="scientific">Kwoniella shandongensis</name>
    <dbReference type="NCBI Taxonomy" id="1734106"/>
    <lineage>
        <taxon>Eukaryota</taxon>
        <taxon>Fungi</taxon>
        <taxon>Dikarya</taxon>
        <taxon>Basidiomycota</taxon>
        <taxon>Agaricomycotina</taxon>
        <taxon>Tremellomycetes</taxon>
        <taxon>Tremellales</taxon>
        <taxon>Cryptococcaceae</taxon>
        <taxon>Kwoniella</taxon>
    </lineage>
</organism>
<sequence>MKGGDRSLISTTTTELQKRIDWLQRFVSNSDPSLSNIAELPTGTELSMSPLSTQSAVPSPSQSEANPPISTSSSHYYHIHNQPQHEQHEQRSIAIQPSSSSAPPFNPVETGLNQNTLISITLNDTWRDLPSLPHTAIPTSASDLPNLPSLPIATLKVKEWLANLNQSYHCVQSDEMLVDLQHVYGGNGMIDTTLAASRFRVFAVLYIAEVGKLKVDEHGLGDWELARLYKSLALRDLSNVTQHEDLTTVQALALLCLLNYYEPGGPNQALLVSLAMRTAVIINLHRRDQVYLPTVAPSFATETELQAHNERRKNIFWALYCLDRLSMFTQGHPPCIRDCDVDVELPSVPSPSAGGLVAFPEIFGGHNIRLRRLYGKIQESFYAVSVRPDQPMSESEAIVKDYVREIEEWYNSNPMRSAYVPISDATIARQVIDDISYHQMILAIHRPSPLIPHIPSSFVHTLLASASISLDLYRHYWSRKQVLIVWTHLYQIFTSCTTLLYAYCECRMRADLTEVPEEEVRRRISECRDLLSRFGPTWPDSTRYQVMFDTLAQYFDTTTEEISPTTTTRTTASTEPATTISSGYVNGEPVGTGFDTHSVFDVLSETTTIGQSAGPLSSHGNGDSDLLVHAFGNGSTTNTVEYMGEYSPSTIMRGFWVENAVPNAG</sequence>
<evidence type="ECO:0000256" key="8">
    <source>
        <dbReference type="SAM" id="MobiDB-lite"/>
    </source>
</evidence>
<dbReference type="GeneID" id="43589662"/>
<dbReference type="Pfam" id="PF04082">
    <property type="entry name" value="Fungal_trans"/>
    <property type="match status" value="1"/>
</dbReference>
<dbReference type="GO" id="GO:0006351">
    <property type="term" value="P:DNA-templated transcription"/>
    <property type="evidence" value="ECO:0007669"/>
    <property type="project" value="InterPro"/>
</dbReference>
<evidence type="ECO:0000313" key="11">
    <source>
        <dbReference type="Proteomes" id="UP000322225"/>
    </source>
</evidence>
<protein>
    <recommendedName>
        <fullName evidence="9">Xylanolytic transcriptional activator regulatory domain-containing protein</fullName>
    </recommendedName>
</protein>
<evidence type="ECO:0000256" key="6">
    <source>
        <dbReference type="ARBA" id="ARBA00023163"/>
    </source>
</evidence>
<proteinExistence type="predicted"/>
<evidence type="ECO:0000256" key="2">
    <source>
        <dbReference type="ARBA" id="ARBA00022723"/>
    </source>
</evidence>
<comment type="subcellular location">
    <subcellularLocation>
        <location evidence="1">Nucleus</location>
    </subcellularLocation>
</comment>
<keyword evidence="7" id="KW-0539">Nucleus</keyword>
<dbReference type="PANTHER" id="PTHR47782:SF12">
    <property type="entry name" value="ZN(II)2CYS6 TRANSCRIPTION FACTOR (EUROFUNG)"/>
    <property type="match status" value="1"/>
</dbReference>